<dbReference type="RefSeq" id="WP_209634660.1">
    <property type="nucleotide sequence ID" value="NZ_JAGINW010000001.1"/>
</dbReference>
<sequence length="121" mass="13880">MNERGDPTGRHHLAPDQHGDDAVESVRFELIAALCNDVAVYRVLWLLATGMNQEWCLRDLALPDAVDRVIGMGLVVAPEEELIAYQLTDAGRARIREWYFGIRHHRDEREFQAIWRAVTGR</sequence>
<gene>
    <name evidence="1" type="ORF">JOF56_000855</name>
</gene>
<organism evidence="1 2">
    <name type="scientific">Kibdelosporangium banguiense</name>
    <dbReference type="NCBI Taxonomy" id="1365924"/>
    <lineage>
        <taxon>Bacteria</taxon>
        <taxon>Bacillati</taxon>
        <taxon>Actinomycetota</taxon>
        <taxon>Actinomycetes</taxon>
        <taxon>Pseudonocardiales</taxon>
        <taxon>Pseudonocardiaceae</taxon>
        <taxon>Kibdelosporangium</taxon>
    </lineage>
</organism>
<dbReference type="Proteomes" id="UP001519332">
    <property type="component" value="Unassembled WGS sequence"/>
</dbReference>
<evidence type="ECO:0000313" key="1">
    <source>
        <dbReference type="EMBL" id="MBP2320470.1"/>
    </source>
</evidence>
<proteinExistence type="predicted"/>
<protein>
    <submittedName>
        <fullName evidence="1">Uncharacterized protein</fullName>
    </submittedName>
</protein>
<keyword evidence="2" id="KW-1185">Reference proteome</keyword>
<accession>A0ABS4T7S5</accession>
<dbReference type="EMBL" id="JAGINW010000001">
    <property type="protein sequence ID" value="MBP2320470.1"/>
    <property type="molecule type" value="Genomic_DNA"/>
</dbReference>
<name>A0ABS4T7S5_9PSEU</name>
<comment type="caution">
    <text evidence="1">The sequence shown here is derived from an EMBL/GenBank/DDBJ whole genome shotgun (WGS) entry which is preliminary data.</text>
</comment>
<reference evidence="1 2" key="1">
    <citation type="submission" date="2021-03" db="EMBL/GenBank/DDBJ databases">
        <title>Sequencing the genomes of 1000 actinobacteria strains.</title>
        <authorList>
            <person name="Klenk H.-P."/>
        </authorList>
    </citation>
    <scope>NUCLEOTIDE SEQUENCE [LARGE SCALE GENOMIC DNA]</scope>
    <source>
        <strain evidence="1 2">DSM 46670</strain>
    </source>
</reference>
<evidence type="ECO:0000313" key="2">
    <source>
        <dbReference type="Proteomes" id="UP001519332"/>
    </source>
</evidence>